<accession>A0A1M6DCE3</accession>
<dbReference type="EMBL" id="FQYI01000003">
    <property type="protein sequence ID" value="SHI70853.1"/>
    <property type="molecule type" value="Genomic_DNA"/>
</dbReference>
<feature type="domain" description="VWFA" evidence="1">
    <location>
        <begin position="16"/>
        <end position="217"/>
    </location>
</feature>
<proteinExistence type="predicted"/>
<dbReference type="STRING" id="1118202.SAMN05443429_103194"/>
<dbReference type="Gene3D" id="3.40.50.410">
    <property type="entry name" value="von Willebrand factor, type A domain"/>
    <property type="match status" value="1"/>
</dbReference>
<dbReference type="PROSITE" id="PS50234">
    <property type="entry name" value="VWFA"/>
    <property type="match status" value="1"/>
</dbReference>
<dbReference type="OrthoDB" id="7605323at2"/>
<evidence type="ECO:0000313" key="2">
    <source>
        <dbReference type="EMBL" id="SHI70853.1"/>
    </source>
</evidence>
<dbReference type="RefSeq" id="WP_143154038.1">
    <property type="nucleotide sequence ID" value="NZ_FQYI01000003.1"/>
</dbReference>
<sequence length="268" mass="29734">MYNIETLQISSAYPCLIVYLLDQSYSMGEALDTNNKAQKLADAINEIIFETGLKCYDATGELKNRFELAVVGYGSQISVVEPAWEGTLQDRWVVPISEVFPQAVGERDGIPIWIRPKAGQDTPMTKAFENAYRICEAWINWGNHRDCHPPIVINISDGVPTDDGSYNFSNLRNVAESLKMLSTNYGGTNIFNIHIGNMGGDSILFPSHLRNMNQFANLLFDLSTPLNPFMVQMAANMGYNVVNGSKGYVYNGSAKNLLDFLNIGSNPL</sequence>
<dbReference type="Proteomes" id="UP000184335">
    <property type="component" value="Unassembled WGS sequence"/>
</dbReference>
<reference evidence="2 3" key="1">
    <citation type="submission" date="2016-11" db="EMBL/GenBank/DDBJ databases">
        <authorList>
            <person name="Jaros S."/>
            <person name="Januszkiewicz K."/>
            <person name="Wedrychowicz H."/>
        </authorList>
    </citation>
    <scope>NUCLEOTIDE SEQUENCE [LARGE SCALE GENOMIC DNA]</scope>
    <source>
        <strain evidence="2 3">DSM 25479</strain>
    </source>
</reference>
<evidence type="ECO:0000313" key="3">
    <source>
        <dbReference type="Proteomes" id="UP000184335"/>
    </source>
</evidence>
<dbReference type="SUPFAM" id="SSF53300">
    <property type="entry name" value="vWA-like"/>
    <property type="match status" value="1"/>
</dbReference>
<dbReference type="InterPro" id="IPR036465">
    <property type="entry name" value="vWFA_dom_sf"/>
</dbReference>
<dbReference type="AlphaFoldDB" id="A0A1M6DCE3"/>
<gene>
    <name evidence="2" type="ORF">SAMN05443429_103194</name>
</gene>
<protein>
    <recommendedName>
        <fullName evidence="1">VWFA domain-containing protein</fullName>
    </recommendedName>
</protein>
<dbReference type="InterPro" id="IPR002035">
    <property type="entry name" value="VWF_A"/>
</dbReference>
<organism evidence="2 3">
    <name type="scientific">Cruoricaptor ignavus</name>
    <dbReference type="NCBI Taxonomy" id="1118202"/>
    <lineage>
        <taxon>Bacteria</taxon>
        <taxon>Pseudomonadati</taxon>
        <taxon>Bacteroidota</taxon>
        <taxon>Flavobacteriia</taxon>
        <taxon>Flavobacteriales</taxon>
        <taxon>Weeksellaceae</taxon>
        <taxon>Cruoricaptor</taxon>
    </lineage>
</organism>
<keyword evidence="3" id="KW-1185">Reference proteome</keyword>
<name>A0A1M6DCE3_9FLAO</name>
<evidence type="ECO:0000259" key="1">
    <source>
        <dbReference type="PROSITE" id="PS50234"/>
    </source>
</evidence>
<dbReference type="CDD" id="cd00198">
    <property type="entry name" value="vWFA"/>
    <property type="match status" value="1"/>
</dbReference>